<evidence type="ECO:0000256" key="1">
    <source>
        <dbReference type="SAM" id="Phobius"/>
    </source>
</evidence>
<feature type="domain" description="Thoeris protein ThsA Macro" evidence="2">
    <location>
        <begin position="117"/>
        <end position="264"/>
    </location>
</feature>
<protein>
    <submittedName>
        <fullName evidence="3">DUF6430 domain-containing protein</fullName>
    </submittedName>
</protein>
<dbReference type="Pfam" id="PF20016">
    <property type="entry name" value="ThsA_Macro"/>
    <property type="match status" value="1"/>
</dbReference>
<keyword evidence="1" id="KW-1133">Transmembrane helix</keyword>
<evidence type="ECO:0000313" key="4">
    <source>
        <dbReference type="Proteomes" id="UP001212498"/>
    </source>
</evidence>
<feature type="transmembrane region" description="Helical" evidence="1">
    <location>
        <begin position="12"/>
        <end position="30"/>
    </location>
</feature>
<dbReference type="Proteomes" id="UP001212498">
    <property type="component" value="Unassembled WGS sequence"/>
</dbReference>
<proteinExistence type="predicted"/>
<dbReference type="RefSeq" id="WP_271275826.1">
    <property type="nucleotide sequence ID" value="NZ_BAABFD010000002.1"/>
</dbReference>
<keyword evidence="1" id="KW-0812">Transmembrane</keyword>
<organism evidence="3 4">
    <name type="scientific">Nonomuraea ferruginea</name>
    <dbReference type="NCBI Taxonomy" id="46174"/>
    <lineage>
        <taxon>Bacteria</taxon>
        <taxon>Bacillati</taxon>
        <taxon>Actinomycetota</taxon>
        <taxon>Actinomycetes</taxon>
        <taxon>Streptosporangiales</taxon>
        <taxon>Streptosporangiaceae</taxon>
        <taxon>Nonomuraea</taxon>
    </lineage>
</organism>
<keyword evidence="4" id="KW-1185">Reference proteome</keyword>
<name>A0ABT4STR8_9ACTN</name>
<evidence type="ECO:0000259" key="2">
    <source>
        <dbReference type="Pfam" id="PF20016"/>
    </source>
</evidence>
<keyword evidence="1" id="KW-0472">Membrane</keyword>
<dbReference type="InterPro" id="IPR043472">
    <property type="entry name" value="Macro_dom-like"/>
</dbReference>
<feature type="transmembrane region" description="Helical" evidence="1">
    <location>
        <begin position="50"/>
        <end position="73"/>
    </location>
</feature>
<comment type="caution">
    <text evidence="3">The sequence shown here is derived from an EMBL/GenBank/DDBJ whole genome shotgun (WGS) entry which is preliminary data.</text>
</comment>
<sequence>MQGMIEALVQVRFQVIALAIGTLFLLVSFFQVKDIAKLDIVPLAAPVYPVALVGLGLVVLAAVSTLQTPAMAFPVPAKRRIRITSDADSVSTRIGENELSIRLGRIEEIAGDPSCALIVLPANEYFNGTCLSDTRSAAGAFVHAHYRGRVADLERAIAESLAGMPAQIVKINGKETRSYRLGTAAYIDRPLEGNFHLLVAAATTEREGEGLRADPVALALIARRASTVARDRRLSTVYLPLLGAGHGSIKPTRALLAQLLAWSEILYADAYRRIGINVVVFRADDKSPPQVSLREAAHLLRIAVSVCEPTST</sequence>
<dbReference type="Gene3D" id="3.40.220.10">
    <property type="entry name" value="Leucine Aminopeptidase, subunit E, domain 1"/>
    <property type="match status" value="1"/>
</dbReference>
<dbReference type="InterPro" id="IPR045535">
    <property type="entry name" value="ThsA_Macro"/>
</dbReference>
<evidence type="ECO:0000313" key="3">
    <source>
        <dbReference type="EMBL" id="MDA0640663.1"/>
    </source>
</evidence>
<gene>
    <name evidence="3" type="ORF">OUY24_08540</name>
</gene>
<reference evidence="3 4" key="1">
    <citation type="submission" date="2022-11" db="EMBL/GenBank/DDBJ databases">
        <title>Nonomuraea corallina sp. nov., a new species of the genus Nonomuraea isolated from sea side sediment in Thai sea.</title>
        <authorList>
            <person name="Ngamcharungchit C."/>
            <person name="Matsumoto A."/>
            <person name="Suriyachadkun C."/>
            <person name="Panbangred W."/>
            <person name="Inahashi Y."/>
            <person name="Intra B."/>
        </authorList>
    </citation>
    <scope>NUCLEOTIDE SEQUENCE [LARGE SCALE GENOMIC DNA]</scope>
    <source>
        <strain evidence="3 4">DSM 43553</strain>
    </source>
</reference>
<dbReference type="EMBL" id="JAPNUD010000015">
    <property type="protein sequence ID" value="MDA0640663.1"/>
    <property type="molecule type" value="Genomic_DNA"/>
</dbReference>
<accession>A0ABT4STR8</accession>